<comment type="caution">
    <text evidence="2">The sequence shown here is derived from an EMBL/GenBank/DDBJ whole genome shotgun (WGS) entry which is preliminary data.</text>
</comment>
<protein>
    <submittedName>
        <fullName evidence="2">Uncharacterized protein</fullName>
    </submittedName>
</protein>
<dbReference type="Proteomes" id="UP000037069">
    <property type="component" value="Unassembled WGS sequence"/>
</dbReference>
<reference evidence="2 3" key="1">
    <citation type="journal article" date="2015" name="Nat. Commun.">
        <title>Lucilia cuprina genome unlocks parasitic fly biology to underpin future interventions.</title>
        <authorList>
            <person name="Anstead C.A."/>
            <person name="Korhonen P.K."/>
            <person name="Young N.D."/>
            <person name="Hall R.S."/>
            <person name="Jex A.R."/>
            <person name="Murali S.C."/>
            <person name="Hughes D.S."/>
            <person name="Lee S.F."/>
            <person name="Perry T."/>
            <person name="Stroehlein A.J."/>
            <person name="Ansell B.R."/>
            <person name="Breugelmans B."/>
            <person name="Hofmann A."/>
            <person name="Qu J."/>
            <person name="Dugan S."/>
            <person name="Lee S.L."/>
            <person name="Chao H."/>
            <person name="Dinh H."/>
            <person name="Han Y."/>
            <person name="Doddapaneni H.V."/>
            <person name="Worley K.C."/>
            <person name="Muzny D.M."/>
            <person name="Ioannidis P."/>
            <person name="Waterhouse R.M."/>
            <person name="Zdobnov E.M."/>
            <person name="James P.J."/>
            <person name="Bagnall N.H."/>
            <person name="Kotze A.C."/>
            <person name="Gibbs R.A."/>
            <person name="Richards S."/>
            <person name="Batterham P."/>
            <person name="Gasser R.B."/>
        </authorList>
    </citation>
    <scope>NUCLEOTIDE SEQUENCE [LARGE SCALE GENOMIC DNA]</scope>
    <source>
        <strain evidence="2 3">LS</strain>
        <tissue evidence="2">Full body</tissue>
    </source>
</reference>
<evidence type="ECO:0000313" key="2">
    <source>
        <dbReference type="EMBL" id="KNC30488.1"/>
    </source>
</evidence>
<accession>A0A0L0CDL4</accession>
<keyword evidence="3" id="KW-1185">Reference proteome</keyword>
<sequence>MSLNNTAGSLSLSSTGIGLTPASQATHADKTPEKEKAKVWLNVGTVIDGVFVKLPMGIPLDTMKPNRPVRVTADSTPDAQAFADAQMLGNQLQQHLLNIAKSLKPGEKSQEMQFVVQVQVVNDEITEGTLSTEGSVISDKLAGLFSNQ</sequence>
<organism evidence="2 3">
    <name type="scientific">Lucilia cuprina</name>
    <name type="common">Green bottle fly</name>
    <name type="synonym">Australian sheep blowfly</name>
    <dbReference type="NCBI Taxonomy" id="7375"/>
    <lineage>
        <taxon>Eukaryota</taxon>
        <taxon>Metazoa</taxon>
        <taxon>Ecdysozoa</taxon>
        <taxon>Arthropoda</taxon>
        <taxon>Hexapoda</taxon>
        <taxon>Insecta</taxon>
        <taxon>Pterygota</taxon>
        <taxon>Neoptera</taxon>
        <taxon>Endopterygota</taxon>
        <taxon>Diptera</taxon>
        <taxon>Brachycera</taxon>
        <taxon>Muscomorpha</taxon>
        <taxon>Oestroidea</taxon>
        <taxon>Calliphoridae</taxon>
        <taxon>Luciliinae</taxon>
        <taxon>Lucilia</taxon>
    </lineage>
</organism>
<evidence type="ECO:0000313" key="3">
    <source>
        <dbReference type="Proteomes" id="UP000037069"/>
    </source>
</evidence>
<name>A0A0L0CDL4_LUCCU</name>
<dbReference type="EMBL" id="JRES01000511">
    <property type="protein sequence ID" value="KNC30488.1"/>
    <property type="molecule type" value="Genomic_DNA"/>
</dbReference>
<feature type="region of interest" description="Disordered" evidence="1">
    <location>
        <begin position="14"/>
        <end position="35"/>
    </location>
</feature>
<proteinExistence type="predicted"/>
<evidence type="ECO:0000256" key="1">
    <source>
        <dbReference type="SAM" id="MobiDB-lite"/>
    </source>
</evidence>
<dbReference type="AlphaFoldDB" id="A0A0L0CDL4"/>
<gene>
    <name evidence="2" type="ORF">FF38_10509</name>
</gene>